<dbReference type="SUPFAM" id="SSF50156">
    <property type="entry name" value="PDZ domain-like"/>
    <property type="match status" value="1"/>
</dbReference>
<feature type="compositionally biased region" description="Basic and acidic residues" evidence="1">
    <location>
        <begin position="17"/>
        <end position="38"/>
    </location>
</feature>
<gene>
    <name evidence="3" type="ORF">EGYM00163_LOCUS35041</name>
</gene>
<sequence>MPQPSRAEQVALSKLAAKNDIDKEEEASRSDVDKEKVRKELKQARREVHALNKDLKQVKLQVRERKQGVGVLANRLHNAMDDIDYLRKCEEEWLRELEREVMRPVVGVEVHEIPYPDGTLGLVVTAVAQKGTAHKAGVQIGDIVSKFGKTDVQSKTDFAKALLASPIGSKQNMQVIRRSMAPIGKPCTSVEWLSIVIAGAVPTGFSVEMLRSAPDPEELVRRCKQEGVRALAPVGSPAPISAEGS</sequence>
<dbReference type="Gene3D" id="2.30.42.10">
    <property type="match status" value="1"/>
</dbReference>
<name>A0A7S4G376_9EUGL</name>
<dbReference type="SMART" id="SM00228">
    <property type="entry name" value="PDZ"/>
    <property type="match status" value="1"/>
</dbReference>
<protein>
    <recommendedName>
        <fullName evidence="2">PDZ domain-containing protein</fullName>
    </recommendedName>
</protein>
<evidence type="ECO:0000256" key="1">
    <source>
        <dbReference type="SAM" id="MobiDB-lite"/>
    </source>
</evidence>
<feature type="domain" description="PDZ" evidence="2">
    <location>
        <begin position="104"/>
        <end position="179"/>
    </location>
</feature>
<evidence type="ECO:0000313" key="3">
    <source>
        <dbReference type="EMBL" id="CAE0823838.1"/>
    </source>
</evidence>
<dbReference type="Pfam" id="PF13180">
    <property type="entry name" value="PDZ_2"/>
    <property type="match status" value="1"/>
</dbReference>
<organism evidence="3">
    <name type="scientific">Eutreptiella gymnastica</name>
    <dbReference type="NCBI Taxonomy" id="73025"/>
    <lineage>
        <taxon>Eukaryota</taxon>
        <taxon>Discoba</taxon>
        <taxon>Euglenozoa</taxon>
        <taxon>Euglenida</taxon>
        <taxon>Spirocuta</taxon>
        <taxon>Euglenophyceae</taxon>
        <taxon>Eutreptiales</taxon>
        <taxon>Eutreptiaceae</taxon>
        <taxon>Eutreptiella</taxon>
    </lineage>
</organism>
<reference evidence="3" key="1">
    <citation type="submission" date="2021-01" db="EMBL/GenBank/DDBJ databases">
        <authorList>
            <person name="Corre E."/>
            <person name="Pelletier E."/>
            <person name="Niang G."/>
            <person name="Scheremetjew M."/>
            <person name="Finn R."/>
            <person name="Kale V."/>
            <person name="Holt S."/>
            <person name="Cochrane G."/>
            <person name="Meng A."/>
            <person name="Brown T."/>
            <person name="Cohen L."/>
        </authorList>
    </citation>
    <scope>NUCLEOTIDE SEQUENCE</scope>
    <source>
        <strain evidence="3">CCMP1594</strain>
    </source>
</reference>
<accession>A0A7S4G376</accession>
<dbReference type="InterPro" id="IPR001478">
    <property type="entry name" value="PDZ"/>
</dbReference>
<dbReference type="InterPro" id="IPR036034">
    <property type="entry name" value="PDZ_sf"/>
</dbReference>
<dbReference type="EMBL" id="HBJA01101690">
    <property type="protein sequence ID" value="CAE0823838.1"/>
    <property type="molecule type" value="Transcribed_RNA"/>
</dbReference>
<proteinExistence type="predicted"/>
<feature type="region of interest" description="Disordered" evidence="1">
    <location>
        <begin position="1"/>
        <end position="38"/>
    </location>
</feature>
<evidence type="ECO:0000259" key="2">
    <source>
        <dbReference type="SMART" id="SM00228"/>
    </source>
</evidence>
<dbReference type="AlphaFoldDB" id="A0A7S4G376"/>